<dbReference type="AlphaFoldDB" id="A0A2H0TR68"/>
<sequence length="135" mass="15464">MRINVAEVAGCPLEDIDADAIKLCTLFVRDLSRELETPLDFTYIPSKVSTGARFGQCDVVARDYNHTFTGVIQFSFNGKKTARQAVGWKNKRAREGQLEKETIHIAEALRQHLYYKKNEMQKLYEHICKICNVPV</sequence>
<dbReference type="EMBL" id="PFCB01000013">
    <property type="protein sequence ID" value="PIR74638.1"/>
    <property type="molecule type" value="Genomic_DNA"/>
</dbReference>
<comment type="caution">
    <text evidence="1">The sequence shown here is derived from an EMBL/GenBank/DDBJ whole genome shotgun (WGS) entry which is preliminary data.</text>
</comment>
<evidence type="ECO:0000313" key="1">
    <source>
        <dbReference type="EMBL" id="PIR74638.1"/>
    </source>
</evidence>
<gene>
    <name evidence="1" type="ORF">COU35_01435</name>
</gene>
<dbReference type="Proteomes" id="UP000230154">
    <property type="component" value="Unassembled WGS sequence"/>
</dbReference>
<name>A0A2H0TR68_9BACT</name>
<organism evidence="1 2">
    <name type="scientific">Candidatus Magasanikbacteria bacterium CG10_big_fil_rev_8_21_14_0_10_47_10</name>
    <dbReference type="NCBI Taxonomy" id="1974652"/>
    <lineage>
        <taxon>Bacteria</taxon>
        <taxon>Candidatus Magasanikiibacteriota</taxon>
    </lineage>
</organism>
<proteinExistence type="predicted"/>
<protein>
    <submittedName>
        <fullName evidence="1">Uncharacterized protein</fullName>
    </submittedName>
</protein>
<evidence type="ECO:0000313" key="2">
    <source>
        <dbReference type="Proteomes" id="UP000230154"/>
    </source>
</evidence>
<accession>A0A2H0TR68</accession>
<reference evidence="2" key="1">
    <citation type="submission" date="2017-09" db="EMBL/GenBank/DDBJ databases">
        <title>Depth-based differentiation of microbial function through sediment-hosted aquifers and enrichment of novel symbionts in the deep terrestrial subsurface.</title>
        <authorList>
            <person name="Probst A.J."/>
            <person name="Ladd B."/>
            <person name="Jarett J.K."/>
            <person name="Geller-Mcgrath D.E."/>
            <person name="Sieber C.M.K."/>
            <person name="Emerson J.B."/>
            <person name="Anantharaman K."/>
            <person name="Thomas B.C."/>
            <person name="Malmstrom R."/>
            <person name="Stieglmeier M."/>
            <person name="Klingl A."/>
            <person name="Woyke T."/>
            <person name="Ryan C.M."/>
            <person name="Banfield J.F."/>
        </authorList>
    </citation>
    <scope>NUCLEOTIDE SEQUENCE [LARGE SCALE GENOMIC DNA]</scope>
</reference>